<evidence type="ECO:0000256" key="3">
    <source>
        <dbReference type="PROSITE-ProRule" id="PRU00023"/>
    </source>
</evidence>
<dbReference type="OrthoDB" id="539213at2759"/>
<feature type="repeat" description="ANK" evidence="3">
    <location>
        <begin position="769"/>
        <end position="801"/>
    </location>
</feature>
<evidence type="ECO:0000256" key="4">
    <source>
        <dbReference type="SAM" id="Coils"/>
    </source>
</evidence>
<keyword evidence="6" id="KW-1185">Reference proteome</keyword>
<protein>
    <recommendedName>
        <fullName evidence="7">Ankyrin repeat protein</fullName>
    </recommendedName>
</protein>
<dbReference type="InterPro" id="IPR002110">
    <property type="entry name" value="Ankyrin_rpt"/>
</dbReference>
<dbReference type="Gene3D" id="1.25.40.20">
    <property type="entry name" value="Ankyrin repeat-containing domain"/>
    <property type="match status" value="3"/>
</dbReference>
<dbReference type="STRING" id="1042311.A0A2T3YSS3"/>
<dbReference type="InterPro" id="IPR036770">
    <property type="entry name" value="Ankyrin_rpt-contain_sf"/>
</dbReference>
<feature type="coiled-coil region" evidence="4">
    <location>
        <begin position="391"/>
        <end position="418"/>
    </location>
</feature>
<sequence>MAEGDSPPVQSQIFKAIACADISSLKQSLATKEVDLEARNPVGRTALHLAITAASADICQCLIDNGARLDAWTKQGEAAVHLAAKRGQVDVLHAIMPPLVAEKSATQDNIAAGGKKDDRTVHVNCLTQKYQMSPLYIAVALARMEVVEALLTTYHADINIIAGKQDDQRGTRAADVLEAALQHPRDTCRSLLKMLLPRGASLLNPSTGAVSPSLLVLILRRGEDVLDIFAELDSEAFAHAIKKFVWGESMKYYNALTSAIELGLEDTALKLLSYGAPPKLDFDSSLDTTGNRPSHIFGKTALEAAEGDFWQPILSAAHYEMPRLVIELLDRGVDPNSRLTDHQARSLIDYRDCRSVLDLVRAKLAELRGWHKEDETVSHDLVGTPEGSKQRDGKENAITQLIKLYEEAEAKLVSLAAEVTDGLNFLDQSGAAPRRSHKRVQLHAPNSETQAEIALPSHISSKEVDFKTLKTAEDGQMALLAACRNNDAALVKALTLGRWGVDLKFPPISISEVSGSSKGPYYTAMESKNYDLARIIVRIATVQHIDFIDNETNDLSSALADDVHSVEDIKAVSAQVKSTTLAKTIIRDSGATSIAGKLKDEEMLQFSLETYYSFGFEQNDVKQNANSVYHSIEWGNWPEGLQEYINVTGAPFQHAAVQGKLKGKKQLDKTHHLSPLLRAAWSGNLDMVRFLLDKSKIIAAYKHFASRTDFSTNKLGPEQARAEFLSAAEEWVGKQENLVLHCAILSGKKDLVKLVLSARPEFLEVKSIDGWTPLLTAAMCQQVESIQALLEAGADPFTTDPFGRNMLHLFLVSPTQSHVYELGKLSSFFRIVDRPALHKLLEERCAESPGGLTPLARWISATVKFAPVALSIALLEFSTIKAMEMWDGRGSTPLHTFAMLSLESLILPFIEKAPHVLFYEDLEGKTPYDIITEKQLYGYLECLMPSYTQTGRYPLGRLVHWPLFAFGTDYKGPLQQKQPYRVWELCEDFLKSMKPGLYPRKLLTDTDRIEISQLSKDKKIQKKPKGDQHDVVSLAIYKPGYLCW</sequence>
<name>A0A2T3YSS3_TRIA4</name>
<dbReference type="EMBL" id="KZ679274">
    <property type="protein sequence ID" value="PTB35556.1"/>
    <property type="molecule type" value="Genomic_DNA"/>
</dbReference>
<dbReference type="SUPFAM" id="SSF48403">
    <property type="entry name" value="Ankyrin repeat"/>
    <property type="match status" value="1"/>
</dbReference>
<feature type="repeat" description="ANK" evidence="3">
    <location>
        <begin position="42"/>
        <end position="74"/>
    </location>
</feature>
<evidence type="ECO:0000256" key="2">
    <source>
        <dbReference type="ARBA" id="ARBA00023043"/>
    </source>
</evidence>
<dbReference type="PANTHER" id="PTHR24198:SF165">
    <property type="entry name" value="ANKYRIN REPEAT-CONTAINING PROTEIN-RELATED"/>
    <property type="match status" value="1"/>
</dbReference>
<dbReference type="Proteomes" id="UP000240493">
    <property type="component" value="Unassembled WGS sequence"/>
</dbReference>
<evidence type="ECO:0008006" key="7">
    <source>
        <dbReference type="Google" id="ProtNLM"/>
    </source>
</evidence>
<reference evidence="5 6" key="1">
    <citation type="submission" date="2016-07" db="EMBL/GenBank/DDBJ databases">
        <title>Multiple horizontal gene transfer events from other fungi enriched the ability of initially mycotrophic Trichoderma (Ascomycota) to feed on dead plant biomass.</title>
        <authorList>
            <consortium name="DOE Joint Genome Institute"/>
            <person name="Aerts A."/>
            <person name="Atanasova L."/>
            <person name="Chenthamara K."/>
            <person name="Zhang J."/>
            <person name="Grujic M."/>
            <person name="Henrissat B."/>
            <person name="Kuo A."/>
            <person name="Salamov A."/>
            <person name="Lipzen A."/>
            <person name="Labutti K."/>
            <person name="Barry K."/>
            <person name="Miao Y."/>
            <person name="Rahimi M.J."/>
            <person name="Shen Q."/>
            <person name="Grigoriev I.V."/>
            <person name="Kubicek C.P."/>
            <person name="Druzhinina I.S."/>
        </authorList>
    </citation>
    <scope>NUCLEOTIDE SEQUENCE [LARGE SCALE GENOMIC DNA]</scope>
    <source>
        <strain evidence="5 6">CBS 433.97</strain>
    </source>
</reference>
<organism evidence="5 6">
    <name type="scientific">Trichoderma asperellum (strain ATCC 204424 / CBS 433.97 / NBRC 101777)</name>
    <dbReference type="NCBI Taxonomy" id="1042311"/>
    <lineage>
        <taxon>Eukaryota</taxon>
        <taxon>Fungi</taxon>
        <taxon>Dikarya</taxon>
        <taxon>Ascomycota</taxon>
        <taxon>Pezizomycotina</taxon>
        <taxon>Sordariomycetes</taxon>
        <taxon>Hypocreomycetidae</taxon>
        <taxon>Hypocreales</taxon>
        <taxon>Hypocreaceae</taxon>
        <taxon>Trichoderma</taxon>
    </lineage>
</organism>
<dbReference type="PROSITE" id="PS50088">
    <property type="entry name" value="ANK_REPEAT"/>
    <property type="match status" value="2"/>
</dbReference>
<dbReference type="PANTHER" id="PTHR24198">
    <property type="entry name" value="ANKYRIN REPEAT AND PROTEIN KINASE DOMAIN-CONTAINING PROTEIN"/>
    <property type="match status" value="1"/>
</dbReference>
<dbReference type="PROSITE" id="PS50297">
    <property type="entry name" value="ANK_REP_REGION"/>
    <property type="match status" value="2"/>
</dbReference>
<keyword evidence="1" id="KW-0677">Repeat</keyword>
<accession>A0A2T3YSS3</accession>
<keyword evidence="2 3" id="KW-0040">ANK repeat</keyword>
<evidence type="ECO:0000313" key="6">
    <source>
        <dbReference type="Proteomes" id="UP000240493"/>
    </source>
</evidence>
<dbReference type="AlphaFoldDB" id="A0A2T3YSS3"/>
<proteinExistence type="predicted"/>
<dbReference type="SMART" id="SM00248">
    <property type="entry name" value="ANK"/>
    <property type="match status" value="9"/>
</dbReference>
<evidence type="ECO:0000256" key="1">
    <source>
        <dbReference type="ARBA" id="ARBA00022737"/>
    </source>
</evidence>
<keyword evidence="4" id="KW-0175">Coiled coil</keyword>
<dbReference type="Pfam" id="PF12796">
    <property type="entry name" value="Ank_2"/>
    <property type="match status" value="2"/>
</dbReference>
<evidence type="ECO:0000313" key="5">
    <source>
        <dbReference type="EMBL" id="PTB35556.1"/>
    </source>
</evidence>
<gene>
    <name evidence="5" type="ORF">M441DRAFT_178990</name>
</gene>